<evidence type="ECO:0000256" key="1">
    <source>
        <dbReference type="SAM" id="Phobius"/>
    </source>
</evidence>
<organism evidence="3 4">
    <name type="scientific">Bacillus licheniformis</name>
    <dbReference type="NCBI Taxonomy" id="1402"/>
    <lineage>
        <taxon>Bacteria</taxon>
        <taxon>Bacillati</taxon>
        <taxon>Bacillota</taxon>
        <taxon>Bacilli</taxon>
        <taxon>Bacillales</taxon>
        <taxon>Bacillaceae</taxon>
        <taxon>Bacillus</taxon>
    </lineage>
</organism>
<dbReference type="EMBL" id="NILC01000028">
    <property type="protein sequence ID" value="TWL23716.1"/>
    <property type="molecule type" value="Genomic_DNA"/>
</dbReference>
<evidence type="ECO:0000313" key="3">
    <source>
        <dbReference type="EMBL" id="TWL23716.1"/>
    </source>
</evidence>
<keyword evidence="1" id="KW-0472">Membrane</keyword>
<evidence type="ECO:0000313" key="5">
    <source>
        <dbReference type="Proteomes" id="UP000595038"/>
    </source>
</evidence>
<dbReference type="AlphaFoldDB" id="A0A1Y0Y5I2"/>
<dbReference type="RefSeq" id="WP_003183727.1">
    <property type="nucleotide sequence ID" value="NZ_BEXU01000010.1"/>
</dbReference>
<sequence>MPDGSPYRKRYQPAGPVRQMKNKRLFILSLIVLSVVMIGVQETFPNLLTTGLMTVVIAAAVFNILKESLNKKDETHSK</sequence>
<evidence type="ECO:0000313" key="4">
    <source>
        <dbReference type="Proteomes" id="UP000435910"/>
    </source>
</evidence>
<dbReference type="EMBL" id="CP065647">
    <property type="protein sequence ID" value="QPR74898.1"/>
    <property type="molecule type" value="Genomic_DNA"/>
</dbReference>
<gene>
    <name evidence="3" type="ORF">CHCC16736_1424</name>
    <name evidence="2" type="ORF">I6G80_11920</name>
</gene>
<dbReference type="GeneID" id="92860640"/>
<keyword evidence="1" id="KW-0812">Transmembrane</keyword>
<name>A0A1Y0Y5I2_BACLI</name>
<feature type="transmembrane region" description="Helical" evidence="1">
    <location>
        <begin position="25"/>
        <end position="41"/>
    </location>
</feature>
<reference evidence="3 4" key="1">
    <citation type="submission" date="2019-06" db="EMBL/GenBank/DDBJ databases">
        <title>Genome sequence analysis of &gt;100 Bacillus licheniformis strains suggests intrinsic resistance to this species.</title>
        <authorList>
            <person name="Wels M."/>
            <person name="Siezen R.J."/>
            <person name="Johansen E."/>
            <person name="Stuer-Lauridsen B."/>
            <person name="Bjerre K."/>
            <person name="Nielsen B.K.K."/>
        </authorList>
    </citation>
    <scope>NUCLEOTIDE SEQUENCE [LARGE SCALE GENOMIC DNA]</scope>
    <source>
        <strain evidence="3 4">BAC-16736</strain>
    </source>
</reference>
<proteinExistence type="predicted"/>
<dbReference type="Proteomes" id="UP000435910">
    <property type="component" value="Unassembled WGS sequence"/>
</dbReference>
<accession>A0A1Y0Y5I2</accession>
<dbReference type="Proteomes" id="UP000595038">
    <property type="component" value="Chromosome"/>
</dbReference>
<reference evidence="2 5" key="2">
    <citation type="submission" date="2020-12" db="EMBL/GenBank/DDBJ databases">
        <title>FDA dAtabase for Regulatory Grade micrObial Sequences (FDA-ARGOS): Supporting development and validation of Infectious Disease Dx tests.</title>
        <authorList>
            <person name="Nelson B."/>
            <person name="Plummer A."/>
            <person name="Tallon L."/>
            <person name="Sadzewicz L."/>
            <person name="Zhao X."/>
            <person name="Boylan J."/>
            <person name="Ott S."/>
            <person name="Bowen H."/>
            <person name="Vavikolanu K."/>
            <person name="Mehta A."/>
            <person name="Aluvathingal J."/>
            <person name="Nadendla S."/>
            <person name="Myers T."/>
            <person name="Yan Y."/>
            <person name="Sichtig H."/>
        </authorList>
    </citation>
    <scope>NUCLEOTIDE SEQUENCE [LARGE SCALE GENOMIC DNA]</scope>
    <source>
        <strain evidence="2 5">FDAARGOS_923</strain>
    </source>
</reference>
<evidence type="ECO:0000313" key="2">
    <source>
        <dbReference type="EMBL" id="QPR74898.1"/>
    </source>
</evidence>
<feature type="transmembrane region" description="Helical" evidence="1">
    <location>
        <begin position="47"/>
        <end position="65"/>
    </location>
</feature>
<keyword evidence="1" id="KW-1133">Transmembrane helix</keyword>
<protein>
    <submittedName>
        <fullName evidence="3">Uncharacterized protein</fullName>
    </submittedName>
</protein>